<reference evidence="1 2" key="2">
    <citation type="submission" date="2018-09" db="EMBL/GenBank/DDBJ databases">
        <title>Giant CbK-like Caulobacter bacteriophages have genetically divergent genomes.</title>
        <authorList>
            <person name="Wilson K."/>
            <person name="Ely B."/>
        </authorList>
    </citation>
    <scope>NUCLEOTIDE SEQUENCE [LARGE SCALE GENOMIC DNA]</scope>
</reference>
<organism evidence="1 2">
    <name type="scientific">Caulobacter phage CcrPW</name>
    <dbReference type="NCBI Taxonomy" id="2283271"/>
    <lineage>
        <taxon>Viruses</taxon>
        <taxon>Duplodnaviria</taxon>
        <taxon>Heunggongvirae</taxon>
        <taxon>Uroviricota</taxon>
        <taxon>Caudoviricetes</taxon>
        <taxon>Jeanschmidtviridae</taxon>
        <taxon>Colossusvirus</taxon>
        <taxon>Colossusvirus PW</taxon>
    </lineage>
</organism>
<proteinExistence type="predicted"/>
<gene>
    <name evidence="1" type="ORF">CcrPW_gp189</name>
</gene>
<sequence>MLVMRNITDEATATVTSFYGYEPIPLRGVEGCPCLEPIPTNELMTIHDRNNQIVWYARKNCPIHGILITDLPESPPTDTSTDSSTIAS</sequence>
<name>A0A385EDB6_9CAUD</name>
<dbReference type="EMBL" id="MH588545">
    <property type="protein sequence ID" value="AXQ68728.1"/>
    <property type="molecule type" value="Genomic_DNA"/>
</dbReference>
<reference evidence="2" key="1">
    <citation type="submission" date="2018-07" db="EMBL/GenBank/DDBJ databases">
        <title>Giant CbK-like Caulobacter bacteriophages have genetically divergent genomes.</title>
        <authorList>
            <person name="Wilson K.M."/>
            <person name="Ely B."/>
        </authorList>
    </citation>
    <scope>NUCLEOTIDE SEQUENCE [LARGE SCALE GENOMIC DNA]</scope>
</reference>
<dbReference type="Proteomes" id="UP000259026">
    <property type="component" value="Segment"/>
</dbReference>
<keyword evidence="2" id="KW-1185">Reference proteome</keyword>
<accession>A0A385EDB6</accession>
<evidence type="ECO:0000313" key="2">
    <source>
        <dbReference type="Proteomes" id="UP000259026"/>
    </source>
</evidence>
<protein>
    <submittedName>
        <fullName evidence="1">Uncharacterized protein</fullName>
    </submittedName>
</protein>
<evidence type="ECO:0000313" key="1">
    <source>
        <dbReference type="EMBL" id="AXQ68728.1"/>
    </source>
</evidence>